<name>A0A0E9WMH9_ANGAN</name>
<dbReference type="EMBL" id="GBXM01017827">
    <property type="protein sequence ID" value="JAH90750.1"/>
    <property type="molecule type" value="Transcribed_RNA"/>
</dbReference>
<dbReference type="AlphaFoldDB" id="A0A0E9WMH9"/>
<reference evidence="1" key="2">
    <citation type="journal article" date="2015" name="Fish Shellfish Immunol.">
        <title>Early steps in the European eel (Anguilla anguilla)-Vibrio vulnificus interaction in the gills: Role of the RtxA13 toxin.</title>
        <authorList>
            <person name="Callol A."/>
            <person name="Pajuelo D."/>
            <person name="Ebbesson L."/>
            <person name="Teles M."/>
            <person name="MacKenzie S."/>
            <person name="Amaro C."/>
        </authorList>
    </citation>
    <scope>NUCLEOTIDE SEQUENCE</scope>
</reference>
<accession>A0A0E9WMH9</accession>
<proteinExistence type="predicted"/>
<evidence type="ECO:0000313" key="1">
    <source>
        <dbReference type="EMBL" id="JAH90750.1"/>
    </source>
</evidence>
<organism evidence="1">
    <name type="scientific">Anguilla anguilla</name>
    <name type="common">European freshwater eel</name>
    <name type="synonym">Muraena anguilla</name>
    <dbReference type="NCBI Taxonomy" id="7936"/>
    <lineage>
        <taxon>Eukaryota</taxon>
        <taxon>Metazoa</taxon>
        <taxon>Chordata</taxon>
        <taxon>Craniata</taxon>
        <taxon>Vertebrata</taxon>
        <taxon>Euteleostomi</taxon>
        <taxon>Actinopterygii</taxon>
        <taxon>Neopterygii</taxon>
        <taxon>Teleostei</taxon>
        <taxon>Anguilliformes</taxon>
        <taxon>Anguillidae</taxon>
        <taxon>Anguilla</taxon>
    </lineage>
</organism>
<protein>
    <submittedName>
        <fullName evidence="1">Uncharacterized protein</fullName>
    </submittedName>
</protein>
<reference evidence="1" key="1">
    <citation type="submission" date="2014-11" db="EMBL/GenBank/DDBJ databases">
        <authorList>
            <person name="Amaro Gonzalez C."/>
        </authorList>
    </citation>
    <scope>NUCLEOTIDE SEQUENCE</scope>
</reference>
<sequence length="34" mass="3834">MGCVWVHIMLHCSRADVHSSKSKAAHKTESLKQQ</sequence>